<reference evidence="3" key="1">
    <citation type="submission" date="2019-08" db="EMBL/GenBank/DDBJ databases">
        <title>Seonamhaeicola sediminis sp. nov., isolated from marine sediment.</title>
        <authorList>
            <person name="Cao W.R."/>
        </authorList>
    </citation>
    <scope>NUCLEOTIDE SEQUENCE [LARGE SCALE GENOMIC DNA]</scope>
    <source>
        <strain evidence="3">Gy8</strain>
    </source>
</reference>
<proteinExistence type="predicted"/>
<comment type="caution">
    <text evidence="2">The sequence shown here is derived from an EMBL/GenBank/DDBJ whole genome shotgun (WGS) entry which is preliminary data.</text>
</comment>
<keyword evidence="1" id="KW-1133">Transmembrane helix</keyword>
<feature type="transmembrane region" description="Helical" evidence="1">
    <location>
        <begin position="6"/>
        <end position="23"/>
    </location>
</feature>
<keyword evidence="1" id="KW-0812">Transmembrane</keyword>
<sequence length="158" mass="18381">MRYKKWFPVGIFSFLIPFYISYYPKKLDVKPQVISMQDILSTTIVFTNENAYKIKNLNINLKSSIDADFERGITLQGGPVSFGHFIKEINPSDSKHINTDKRSFIGIYEGAIYKKIRKLSIDVTYSFETPFYYPNIKNEVVSFKGYLKPNGELVYVYN</sequence>
<name>A0A5C7AZ52_9FLAO</name>
<keyword evidence="3" id="KW-1185">Reference proteome</keyword>
<dbReference type="AlphaFoldDB" id="A0A5C7AZ52"/>
<dbReference type="RefSeq" id="WP_147131139.1">
    <property type="nucleotide sequence ID" value="NZ_VOSC01000008.1"/>
</dbReference>
<evidence type="ECO:0000313" key="2">
    <source>
        <dbReference type="EMBL" id="TXE13791.1"/>
    </source>
</evidence>
<dbReference type="EMBL" id="VOSC01000008">
    <property type="protein sequence ID" value="TXE13791.1"/>
    <property type="molecule type" value="Genomic_DNA"/>
</dbReference>
<keyword evidence="1" id="KW-0472">Membrane</keyword>
<evidence type="ECO:0000256" key="1">
    <source>
        <dbReference type="SAM" id="Phobius"/>
    </source>
</evidence>
<dbReference type="Proteomes" id="UP000321790">
    <property type="component" value="Unassembled WGS sequence"/>
</dbReference>
<protein>
    <submittedName>
        <fullName evidence="2">Uncharacterized protein</fullName>
    </submittedName>
</protein>
<evidence type="ECO:0000313" key="3">
    <source>
        <dbReference type="Proteomes" id="UP000321790"/>
    </source>
</evidence>
<organism evidence="2 3">
    <name type="scientific">Seonamhaeicola algicola</name>
    <dbReference type="NCBI Taxonomy" id="1719036"/>
    <lineage>
        <taxon>Bacteria</taxon>
        <taxon>Pseudomonadati</taxon>
        <taxon>Bacteroidota</taxon>
        <taxon>Flavobacteriia</taxon>
        <taxon>Flavobacteriales</taxon>
        <taxon>Flavobacteriaceae</taxon>
    </lineage>
</organism>
<gene>
    <name evidence="2" type="ORF">FUA26_02535</name>
</gene>
<accession>A0A5C7AZ52</accession>